<dbReference type="InterPro" id="IPR036390">
    <property type="entry name" value="WH_DNA-bd_sf"/>
</dbReference>
<organism evidence="8 9">
    <name type="scientific">Sus scrofa</name>
    <name type="common">Pig</name>
    <dbReference type="NCBI Taxonomy" id="9823"/>
    <lineage>
        <taxon>Eukaryota</taxon>
        <taxon>Metazoa</taxon>
        <taxon>Chordata</taxon>
        <taxon>Craniata</taxon>
        <taxon>Vertebrata</taxon>
        <taxon>Euteleostomi</taxon>
        <taxon>Mammalia</taxon>
        <taxon>Eutheria</taxon>
        <taxon>Laurasiatheria</taxon>
        <taxon>Artiodactyla</taxon>
        <taxon>Suina</taxon>
        <taxon>Suidae</taxon>
        <taxon>Sus</taxon>
    </lineage>
</organism>
<evidence type="ECO:0000313" key="8">
    <source>
        <dbReference type="Ensembl" id="ENSSSCP00070031529.1"/>
    </source>
</evidence>
<feature type="compositionally biased region" description="Basic and acidic residues" evidence="5">
    <location>
        <begin position="807"/>
        <end position="816"/>
    </location>
</feature>
<dbReference type="GO" id="GO:0035556">
    <property type="term" value="P:intracellular signal transduction"/>
    <property type="evidence" value="ECO:0007669"/>
    <property type="project" value="InterPro"/>
</dbReference>
<dbReference type="Gene3D" id="1.20.1070.10">
    <property type="entry name" value="Rhodopsin 7-helix transmembrane proteins"/>
    <property type="match status" value="1"/>
</dbReference>
<accession>A0A4X1UQ87</accession>
<dbReference type="InterPro" id="IPR004776">
    <property type="entry name" value="Mem_transp_PIN-like"/>
</dbReference>
<sequence>MNSFSDLSAKNLTIAVNMTNTLPSTVAHGFNSTNDPPSMSITRLFPALLECFGIVLCGYIAGRANVITSTQAKGLGNFVSRFALPALLFKNMVVLNFSNVDWSFLYSILIAKASVFFIVCVLTLLVASPDSRFSKAGLFPIFATQSNDFALGYPIVEALYQTTYPEYLQYIYLVAPISLMMLNPIGFIFCEIQKWRDTQNASQNKVKIVGLGLLRVLQNPIVFMVFIGIAFNFILDQKVPVYMENFLDGLANSFSGSALFYLGLTMVGKIKKLKKSAFVVLILLITAKLLVLPLLCREMVELLDKGDNVVNHTSLSNYAFLYGVFPVAPGVAIFATQFNMEVEIITSGMVISTFVSAPIMYVSAWLLTFPTMDPKPLAYAIQNVSFDISIISLVSLIWSLAILLLSKKYKQLPHMLTINLLIAQSIVCAGMMIWNFVKEKNFVGQILVFVLLYSSLYSTYLWTGLLAISLFLLKKREGVQIPVGIIIISGWGIPALLVGVLLITGKHNGESIDSAFFYGKEQMIITAVTLFCSIVIAGISLMCMNRTSQAGRYEGFGQSQDHKAPEPGNTAFEETPAPIDEPKPFTSSIPETSCCSCSMGNGELCCPSTEPVANISTSGPVTPSFEKNEHCVSRCNSQSCILAQEEELYLQTGDQQLTRHVLLCLLLIIGLFANLSSCLWWLFNQEPGRLYVELQFFCAVFNFGQGFISFGIFGLDKHLIILPFKRRCGPKTSAGTFCGCDLVNWLIEVGLASDRGEAVIYGDRLVQGGVIQHITNEYEFRDEYLFYRFLQKSPEHSPPATNTHTPQQERYKEIEHSSPPTKT</sequence>
<feature type="domain" description="DEP" evidence="7">
    <location>
        <begin position="736"/>
        <end position="791"/>
    </location>
</feature>
<dbReference type="Gene3D" id="1.10.10.10">
    <property type="entry name" value="Winged helix-like DNA-binding domain superfamily/Winged helix DNA-binding domain"/>
    <property type="match status" value="1"/>
</dbReference>
<feature type="transmembrane region" description="Helical" evidence="6">
    <location>
        <begin position="315"/>
        <end position="336"/>
    </location>
</feature>
<keyword evidence="4 6" id="KW-0472">Membrane</keyword>
<feature type="transmembrane region" description="Helical" evidence="6">
    <location>
        <begin position="276"/>
        <end position="295"/>
    </location>
</feature>
<dbReference type="InterPro" id="IPR037368">
    <property type="entry name" value="GPR155_DEP"/>
</dbReference>
<keyword evidence="3 6" id="KW-1133">Transmembrane helix</keyword>
<dbReference type="GO" id="GO:0016020">
    <property type="term" value="C:membrane"/>
    <property type="evidence" value="ECO:0007669"/>
    <property type="project" value="UniProtKB-SubCell"/>
</dbReference>
<feature type="region of interest" description="Disordered" evidence="5">
    <location>
        <begin position="795"/>
        <end position="823"/>
    </location>
</feature>
<evidence type="ECO:0000256" key="5">
    <source>
        <dbReference type="SAM" id="MobiDB-lite"/>
    </source>
</evidence>
<feature type="transmembrane region" description="Helical" evidence="6">
    <location>
        <begin position="485"/>
        <end position="503"/>
    </location>
</feature>
<name>A0A4X1UQ87_PIG</name>
<reference evidence="8 9" key="1">
    <citation type="submission" date="2017-08" db="EMBL/GenBank/DDBJ databases">
        <title>USMARCv1.0.</title>
        <authorList>
            <person name="Hannum G.I."/>
            <person name="Koren S."/>
            <person name="Schroeder S.G."/>
            <person name="Chin S.C."/>
            <person name="Nonneman D.J."/>
            <person name="Becker S.A."/>
            <person name="Rosen B.D."/>
            <person name="Bickhart D.M."/>
            <person name="Putnam N.H."/>
            <person name="Green R.E."/>
            <person name="Tuggle C.K."/>
            <person name="Liu H."/>
            <person name="Rohrer G.A."/>
            <person name="Warr A."/>
            <person name="Hall R."/>
            <person name="Kim K."/>
            <person name="Hume D.A."/>
            <person name="Talbot R."/>
            <person name="Chow W."/>
            <person name="Howe K."/>
            <person name="Schwartz A.S."/>
            <person name="Watson M."/>
            <person name="Archibald A.L."/>
            <person name="Phillippy A.M."/>
            <person name="Smith T.P.L."/>
        </authorList>
    </citation>
    <scope>NUCLEOTIDE SEQUENCE [LARGE SCALE GENOMIC DNA]</scope>
</reference>
<feature type="transmembrane region" description="Helical" evidence="6">
    <location>
        <begin position="443"/>
        <end position="473"/>
    </location>
</feature>
<dbReference type="SMART" id="SM00049">
    <property type="entry name" value="DEP"/>
    <property type="match status" value="1"/>
</dbReference>
<feature type="transmembrane region" description="Helical" evidence="6">
    <location>
        <begin position="388"/>
        <end position="406"/>
    </location>
</feature>
<evidence type="ECO:0000256" key="6">
    <source>
        <dbReference type="SAM" id="Phobius"/>
    </source>
</evidence>
<feature type="transmembrane region" description="Helical" evidence="6">
    <location>
        <begin position="44"/>
        <end position="66"/>
    </location>
</feature>
<evidence type="ECO:0000259" key="7">
    <source>
        <dbReference type="PROSITE" id="PS50186"/>
    </source>
</evidence>
<dbReference type="Pfam" id="PF00610">
    <property type="entry name" value="DEP"/>
    <property type="match status" value="1"/>
</dbReference>
<feature type="region of interest" description="Disordered" evidence="5">
    <location>
        <begin position="555"/>
        <end position="576"/>
    </location>
</feature>
<dbReference type="SUPFAM" id="SSF46785">
    <property type="entry name" value="Winged helix' DNA-binding domain"/>
    <property type="match status" value="1"/>
</dbReference>
<dbReference type="InterPro" id="IPR036388">
    <property type="entry name" value="WH-like_DNA-bd_sf"/>
</dbReference>
<feature type="transmembrane region" description="Helical" evidence="6">
    <location>
        <begin position="694"/>
        <end position="715"/>
    </location>
</feature>
<protein>
    <recommendedName>
        <fullName evidence="7">DEP domain-containing protein</fullName>
    </recommendedName>
</protein>
<dbReference type="PANTHER" id="PTHR22829">
    <property type="entry name" value="DEP DOMAIN PROTEIN"/>
    <property type="match status" value="1"/>
</dbReference>
<feature type="transmembrane region" description="Helical" evidence="6">
    <location>
        <begin position="661"/>
        <end position="682"/>
    </location>
</feature>
<dbReference type="Pfam" id="PF03547">
    <property type="entry name" value="Mem_trans"/>
    <property type="match status" value="1"/>
</dbReference>
<comment type="subcellular location">
    <subcellularLocation>
        <location evidence="1">Membrane</location>
        <topology evidence="1">Multi-pass membrane protein</topology>
    </subcellularLocation>
</comment>
<feature type="transmembrane region" description="Helical" evidence="6">
    <location>
        <begin position="104"/>
        <end position="126"/>
    </location>
</feature>
<feature type="transmembrane region" description="Helical" evidence="6">
    <location>
        <begin position="168"/>
        <end position="190"/>
    </location>
</feature>
<evidence type="ECO:0000313" key="9">
    <source>
        <dbReference type="Proteomes" id="UP000314985"/>
    </source>
</evidence>
<dbReference type="Proteomes" id="UP000314985">
    <property type="component" value="Chromosome 15"/>
</dbReference>
<dbReference type="Ensembl" id="ENSSSCT00070037699.1">
    <property type="protein sequence ID" value="ENSSSCP00070031529.1"/>
    <property type="gene ID" value="ENSSSCG00070019054.1"/>
</dbReference>
<feature type="transmembrane region" description="Helical" evidence="6">
    <location>
        <begin position="211"/>
        <end position="234"/>
    </location>
</feature>
<evidence type="ECO:0000256" key="1">
    <source>
        <dbReference type="ARBA" id="ARBA00004141"/>
    </source>
</evidence>
<dbReference type="InterPro" id="IPR000591">
    <property type="entry name" value="DEP_dom"/>
</dbReference>
<dbReference type="PANTHER" id="PTHR22829:SF5">
    <property type="entry name" value="INTEGRAL MEMBRANE PROTEIN GPR155"/>
    <property type="match status" value="1"/>
</dbReference>
<proteinExistence type="predicted"/>
<keyword evidence="2 6" id="KW-0812">Transmembrane</keyword>
<reference evidence="8" key="2">
    <citation type="submission" date="2025-08" db="UniProtKB">
        <authorList>
            <consortium name="Ensembl"/>
        </authorList>
    </citation>
    <scope>IDENTIFICATION</scope>
</reference>
<dbReference type="AlphaFoldDB" id="A0A4X1UQ87"/>
<evidence type="ECO:0000256" key="4">
    <source>
        <dbReference type="ARBA" id="ARBA00023136"/>
    </source>
</evidence>
<dbReference type="CDD" id="cd04443">
    <property type="entry name" value="DEP_GPR155"/>
    <property type="match status" value="1"/>
</dbReference>
<feature type="transmembrane region" description="Helical" evidence="6">
    <location>
        <begin position="246"/>
        <end position="264"/>
    </location>
</feature>
<evidence type="ECO:0000256" key="2">
    <source>
        <dbReference type="ARBA" id="ARBA00022692"/>
    </source>
</evidence>
<dbReference type="FunFam" id="1.20.1070.10:FF:000298">
    <property type="entry name" value="Integral membrane protein GPR155"/>
    <property type="match status" value="1"/>
</dbReference>
<feature type="transmembrane region" description="Helical" evidence="6">
    <location>
        <begin position="523"/>
        <end position="544"/>
    </location>
</feature>
<dbReference type="GO" id="GO:0055085">
    <property type="term" value="P:transmembrane transport"/>
    <property type="evidence" value="ECO:0007669"/>
    <property type="project" value="InterPro"/>
</dbReference>
<dbReference type="InterPro" id="IPR051832">
    <property type="entry name" value="mTOR-Rac_regulators"/>
</dbReference>
<feature type="transmembrane region" description="Helical" evidence="6">
    <location>
        <begin position="418"/>
        <end position="437"/>
    </location>
</feature>
<dbReference type="PROSITE" id="PS50186">
    <property type="entry name" value="DEP"/>
    <property type="match status" value="1"/>
</dbReference>
<evidence type="ECO:0000256" key="3">
    <source>
        <dbReference type="ARBA" id="ARBA00022989"/>
    </source>
</evidence>
<feature type="transmembrane region" description="Helical" evidence="6">
    <location>
        <begin position="348"/>
        <end position="368"/>
    </location>
</feature>